<reference evidence="1 2" key="1">
    <citation type="submission" date="2023-07" db="EMBL/GenBank/DDBJ databases">
        <title>Comparative genomics of wheat-associated soil bacteria to identify genetic determinants of phenazine resistance.</title>
        <authorList>
            <person name="Mouncey N."/>
        </authorList>
    </citation>
    <scope>NUCLEOTIDE SEQUENCE [LARGE SCALE GENOMIC DNA]</scope>
    <source>
        <strain evidence="1 2">V3I3</strain>
    </source>
</reference>
<sequence length="110" mass="12182">MTEPALAARCAELREPIRELVQAGLRANARPEYYPELTEKLRVMQGILANGVAGIEESGYLTWHRDAEPMLRRAEALIAEDKGDEAWALLKNPELGLYPVSLACSGCEGW</sequence>
<evidence type="ECO:0000313" key="1">
    <source>
        <dbReference type="EMBL" id="MDQ0893254.1"/>
    </source>
</evidence>
<keyword evidence="2" id="KW-1185">Reference proteome</keyword>
<comment type="caution">
    <text evidence="1">The sequence shown here is derived from an EMBL/GenBank/DDBJ whole genome shotgun (WGS) entry which is preliminary data.</text>
</comment>
<protein>
    <submittedName>
        <fullName evidence="1">DNA-binding MarR family transcriptional regulator</fullName>
    </submittedName>
</protein>
<keyword evidence="1" id="KW-0238">DNA-binding</keyword>
<dbReference type="RefSeq" id="WP_307039526.1">
    <property type="nucleotide sequence ID" value="NZ_JAUSYY010000001.1"/>
</dbReference>
<name>A0ABU0R590_9MICO</name>
<dbReference type="GO" id="GO:0003677">
    <property type="term" value="F:DNA binding"/>
    <property type="evidence" value="ECO:0007669"/>
    <property type="project" value="UniProtKB-KW"/>
</dbReference>
<organism evidence="1 2">
    <name type="scientific">Agromyces ramosus</name>
    <dbReference type="NCBI Taxonomy" id="33879"/>
    <lineage>
        <taxon>Bacteria</taxon>
        <taxon>Bacillati</taxon>
        <taxon>Actinomycetota</taxon>
        <taxon>Actinomycetes</taxon>
        <taxon>Micrococcales</taxon>
        <taxon>Microbacteriaceae</taxon>
        <taxon>Agromyces</taxon>
    </lineage>
</organism>
<dbReference type="EMBL" id="JAUSYY010000001">
    <property type="protein sequence ID" value="MDQ0893254.1"/>
    <property type="molecule type" value="Genomic_DNA"/>
</dbReference>
<proteinExistence type="predicted"/>
<gene>
    <name evidence="1" type="ORF">QFZ26_000809</name>
</gene>
<dbReference type="Proteomes" id="UP001239083">
    <property type="component" value="Unassembled WGS sequence"/>
</dbReference>
<accession>A0ABU0R590</accession>
<evidence type="ECO:0000313" key="2">
    <source>
        <dbReference type="Proteomes" id="UP001239083"/>
    </source>
</evidence>